<evidence type="ECO:0000256" key="4">
    <source>
        <dbReference type="ARBA" id="ARBA00023136"/>
    </source>
</evidence>
<evidence type="ECO:0000256" key="1">
    <source>
        <dbReference type="ARBA" id="ARBA00004635"/>
    </source>
</evidence>
<dbReference type="EMBL" id="QEIV01001186">
    <property type="protein sequence ID" value="PWZ97623.1"/>
    <property type="molecule type" value="Genomic_DNA"/>
</dbReference>
<proteinExistence type="inferred from homology"/>
<dbReference type="PROSITE" id="PS51257">
    <property type="entry name" value="PROKAR_LIPOPROTEIN"/>
    <property type="match status" value="1"/>
</dbReference>
<keyword evidence="6" id="KW-0449">Lipoprotein</keyword>
<feature type="signal peptide" evidence="7">
    <location>
        <begin position="1"/>
        <end position="19"/>
    </location>
</feature>
<evidence type="ECO:0000313" key="9">
    <source>
        <dbReference type="Proteomes" id="UP000246351"/>
    </source>
</evidence>
<comment type="similarity">
    <text evidence="2">Belongs to the NlpA lipoprotein family.</text>
</comment>
<comment type="caution">
    <text evidence="8">The sequence shown here is derived from an EMBL/GenBank/DDBJ whole genome shotgun (WGS) entry which is preliminary data.</text>
</comment>
<dbReference type="Proteomes" id="UP000246351">
    <property type="component" value="Unassembled WGS sequence"/>
</dbReference>
<sequence>MKKLSVLFMAIAAFVVVLAACGKGNNESDNKKIVVAATPTPHGQVAKKAGEIMKKKGYEVEIREVNDYKIPNKLLDKGDVDAN</sequence>
<dbReference type="SUPFAM" id="SSF53850">
    <property type="entry name" value="Periplasmic binding protein-like II"/>
    <property type="match status" value="1"/>
</dbReference>
<dbReference type="PANTHER" id="PTHR30429:SF0">
    <property type="entry name" value="METHIONINE-BINDING LIPOPROTEIN METQ"/>
    <property type="match status" value="1"/>
</dbReference>
<evidence type="ECO:0000256" key="2">
    <source>
        <dbReference type="ARBA" id="ARBA00008973"/>
    </source>
</evidence>
<keyword evidence="4" id="KW-0472">Membrane</keyword>
<dbReference type="GO" id="GO:0016020">
    <property type="term" value="C:membrane"/>
    <property type="evidence" value="ECO:0007669"/>
    <property type="project" value="UniProtKB-SubCell"/>
</dbReference>
<protein>
    <submittedName>
        <fullName evidence="8">Methionine ABC transporter substrate-binding protein</fullName>
    </submittedName>
</protein>
<dbReference type="PANTHER" id="PTHR30429">
    <property type="entry name" value="D-METHIONINE-BINDING LIPOPROTEIN METQ"/>
    <property type="match status" value="1"/>
</dbReference>
<keyword evidence="3 7" id="KW-0732">Signal</keyword>
<accession>A0A317Z7T2</accession>
<dbReference type="Gene3D" id="3.40.190.10">
    <property type="entry name" value="Periplasmic binding protein-like II"/>
    <property type="match status" value="1"/>
</dbReference>
<evidence type="ECO:0000313" key="8">
    <source>
        <dbReference type="EMBL" id="PWZ97623.1"/>
    </source>
</evidence>
<evidence type="ECO:0000256" key="5">
    <source>
        <dbReference type="ARBA" id="ARBA00023139"/>
    </source>
</evidence>
<organism evidence="8 9">
    <name type="scientific">Staphylococcus pseudintermedius</name>
    <dbReference type="NCBI Taxonomy" id="283734"/>
    <lineage>
        <taxon>Bacteria</taxon>
        <taxon>Bacillati</taxon>
        <taxon>Bacillota</taxon>
        <taxon>Bacilli</taxon>
        <taxon>Bacillales</taxon>
        <taxon>Staphylococcaceae</taxon>
        <taxon>Staphylococcus</taxon>
        <taxon>Staphylococcus intermedius group</taxon>
    </lineage>
</organism>
<evidence type="ECO:0000256" key="7">
    <source>
        <dbReference type="SAM" id="SignalP"/>
    </source>
</evidence>
<comment type="subcellular location">
    <subcellularLocation>
        <location evidence="1">Membrane</location>
        <topology evidence="1">Lipid-anchor</topology>
    </subcellularLocation>
</comment>
<gene>
    <name evidence="8" type="ORF">DD924_12090</name>
</gene>
<dbReference type="InterPro" id="IPR004872">
    <property type="entry name" value="Lipoprotein_NlpA"/>
</dbReference>
<dbReference type="AlphaFoldDB" id="A0A317Z7T2"/>
<evidence type="ECO:0000256" key="3">
    <source>
        <dbReference type="ARBA" id="ARBA00022729"/>
    </source>
</evidence>
<feature type="non-terminal residue" evidence="8">
    <location>
        <position position="83"/>
    </location>
</feature>
<name>A0A317Z7T2_STAPS</name>
<evidence type="ECO:0000256" key="6">
    <source>
        <dbReference type="ARBA" id="ARBA00023288"/>
    </source>
</evidence>
<keyword evidence="5" id="KW-0564">Palmitate</keyword>
<feature type="chain" id="PRO_5038598491" evidence="7">
    <location>
        <begin position="20"/>
        <end position="83"/>
    </location>
</feature>
<reference evidence="8 9" key="1">
    <citation type="journal article" date="2018" name="Vet. Microbiol.">
        <title>Clonal diversity and geographic distribution of methicillin-resistant Staphylococcus pseudintermedius from Australian animals: Discovery of novel sequence types.</title>
        <authorList>
            <person name="Worthing K.A."/>
            <person name="Abraham S."/>
            <person name="Coombs G.W."/>
            <person name="Pang S."/>
            <person name="Saputra S."/>
            <person name="Jordan D."/>
            <person name="Trott D.J."/>
            <person name="Norris J.M."/>
        </authorList>
    </citation>
    <scope>NUCLEOTIDE SEQUENCE [LARGE SCALE GENOMIC DNA]</scope>
    <source>
        <strain evidence="8 9">ST71 3</strain>
    </source>
</reference>
<dbReference type="Pfam" id="PF03180">
    <property type="entry name" value="Lipoprotein_9"/>
    <property type="match status" value="1"/>
</dbReference>